<dbReference type="PANTHER" id="PTHR10073:SF47">
    <property type="entry name" value="DNA MISMATCH REPAIR PROTEIN MLH3"/>
    <property type="match status" value="1"/>
</dbReference>
<keyword evidence="5" id="KW-1185">Reference proteome</keyword>
<dbReference type="PANTHER" id="PTHR10073">
    <property type="entry name" value="DNA MISMATCH REPAIR PROTEIN MLH, PMS, MUTL"/>
    <property type="match status" value="1"/>
</dbReference>
<dbReference type="Proteomes" id="UP000562929">
    <property type="component" value="Unassembled WGS sequence"/>
</dbReference>
<dbReference type="InterPro" id="IPR038973">
    <property type="entry name" value="MutL/Mlh/Pms-like"/>
</dbReference>
<dbReference type="InterPro" id="IPR042120">
    <property type="entry name" value="MutL_C_dimsub"/>
</dbReference>
<dbReference type="Gene3D" id="3.30.565.10">
    <property type="entry name" value="Histidine kinase-like ATPase, C-terminal domain"/>
    <property type="match status" value="1"/>
</dbReference>
<name>A0A8H4Q8P5_9HYPO</name>
<sequence>MSISRLPDHVVDKLRASAAIKSLNGVVCGLIKNSLDGGAARALIRLDYARGNCSVEDDGQGIEPSEFREDGGLGKLHHTSKTSPSFRIHGSRGDFLASLAGLSLLSITSHHHRHLSQAFIAIHDSMVLTRQVPASAEQRLSMFDHGTRVSVHALFGSMPVRAKHQASLFSGRSAVDREWSQLVQEILALLLAWPSEASVTLTETAVHRQLRLRSSPDANLATRSSRLFAQASFADSDDSESWIPLSASGRHMMSLGVQPVLDKHESNFLYEAINQVFRNSSFGVVESRETDATTGKPRKGLERWPMFYLHITLPGAEMSDLDMTNESHKVVGDIVHLLKSLSFEFLRKHGMRPRAIDSTKSTWRAAVAQPSRAASKIPHATAEAVPSRRPLDDWQRVKVGRVARRPKGTSIGRHPLRHQGTDARRLVGEDGRLLGMPFDDAQPLGTPPAGQTDAARELNATTTAGGTLTVARQAGRPRVLGSGSAKRQPSEWLQGVLETWANPVFETAEAVIPSVQAEASGQVVRFETKSMKLEARVSRSALAEAEVIGQVDRKFVLARLSLKQGSPATGLVVIDQHAADERCRLEDLCQTYFDDVEVATEALRRPVLFEASGREVELLRRYRHHFHGWGVIYAVEADCQVRVTSLPPSIAERCSSEPRLLIDLIRREMWALADGAVTPSTKSETGGPSSWPRRLRGCPSGILELLYSRSCRSAIMFNDELSAEEQRQLVKKLAHCAFPFQCAHGRPSMVPLADLGCGVGRSWRETEMLGGRDWERWMDGDDVDVS</sequence>
<dbReference type="Gene3D" id="3.30.1370.100">
    <property type="entry name" value="MutL, C-terminal domain, regulatory subdomain"/>
    <property type="match status" value="1"/>
</dbReference>
<feature type="region of interest" description="Disordered" evidence="2">
    <location>
        <begin position="57"/>
        <end position="85"/>
    </location>
</feature>
<feature type="region of interest" description="Disordered" evidence="2">
    <location>
        <begin position="369"/>
        <end position="388"/>
    </location>
</feature>
<dbReference type="EMBL" id="JAACLJ010000003">
    <property type="protein sequence ID" value="KAF4589823.1"/>
    <property type="molecule type" value="Genomic_DNA"/>
</dbReference>
<dbReference type="GO" id="GO:0016887">
    <property type="term" value="F:ATP hydrolysis activity"/>
    <property type="evidence" value="ECO:0007669"/>
    <property type="project" value="InterPro"/>
</dbReference>
<dbReference type="GO" id="GO:0005524">
    <property type="term" value="F:ATP binding"/>
    <property type="evidence" value="ECO:0007669"/>
    <property type="project" value="InterPro"/>
</dbReference>
<dbReference type="OrthoDB" id="429932at2759"/>
<dbReference type="InterPro" id="IPR036890">
    <property type="entry name" value="HATPase_C_sf"/>
</dbReference>
<dbReference type="InterPro" id="IPR014790">
    <property type="entry name" value="MutL_C"/>
</dbReference>
<dbReference type="InterPro" id="IPR042121">
    <property type="entry name" value="MutL_C_regsub"/>
</dbReference>
<dbReference type="SUPFAM" id="SSF55874">
    <property type="entry name" value="ATPase domain of HSP90 chaperone/DNA topoisomerase II/histidine kinase"/>
    <property type="match status" value="1"/>
</dbReference>
<gene>
    <name evidence="4" type="ORF">GQ602_003712</name>
</gene>
<evidence type="ECO:0000259" key="3">
    <source>
        <dbReference type="SMART" id="SM00853"/>
    </source>
</evidence>
<dbReference type="GO" id="GO:0140664">
    <property type="term" value="F:ATP-dependent DNA damage sensor activity"/>
    <property type="evidence" value="ECO:0007669"/>
    <property type="project" value="InterPro"/>
</dbReference>
<accession>A0A8H4Q8P5</accession>
<dbReference type="Gene3D" id="3.30.1540.20">
    <property type="entry name" value="MutL, C-terminal domain, dimerisation subdomain"/>
    <property type="match status" value="1"/>
</dbReference>
<evidence type="ECO:0000313" key="4">
    <source>
        <dbReference type="EMBL" id="KAF4589823.1"/>
    </source>
</evidence>
<comment type="similarity">
    <text evidence="1">Belongs to the DNA mismatch repair MutL/HexB family.</text>
</comment>
<feature type="domain" description="MutL C-terminal dimerisation" evidence="3">
    <location>
        <begin position="547"/>
        <end position="721"/>
    </location>
</feature>
<dbReference type="GO" id="GO:0006298">
    <property type="term" value="P:mismatch repair"/>
    <property type="evidence" value="ECO:0007669"/>
    <property type="project" value="InterPro"/>
</dbReference>
<dbReference type="Pfam" id="PF13589">
    <property type="entry name" value="HATPase_c_3"/>
    <property type="match status" value="1"/>
</dbReference>
<proteinExistence type="inferred from homology"/>
<evidence type="ECO:0000313" key="5">
    <source>
        <dbReference type="Proteomes" id="UP000562929"/>
    </source>
</evidence>
<dbReference type="SMART" id="SM00853">
    <property type="entry name" value="MutL_C"/>
    <property type="match status" value="1"/>
</dbReference>
<dbReference type="AlphaFoldDB" id="A0A8H4Q8P5"/>
<organism evidence="4 5">
    <name type="scientific">Ophiocordyceps camponoti-floridani</name>
    <dbReference type="NCBI Taxonomy" id="2030778"/>
    <lineage>
        <taxon>Eukaryota</taxon>
        <taxon>Fungi</taxon>
        <taxon>Dikarya</taxon>
        <taxon>Ascomycota</taxon>
        <taxon>Pezizomycotina</taxon>
        <taxon>Sordariomycetes</taxon>
        <taxon>Hypocreomycetidae</taxon>
        <taxon>Hypocreales</taxon>
        <taxon>Ophiocordycipitaceae</taxon>
        <taxon>Ophiocordyceps</taxon>
    </lineage>
</organism>
<protein>
    <submittedName>
        <fullName evidence="4">DNA mismatch repair protein</fullName>
    </submittedName>
</protein>
<dbReference type="GO" id="GO:0032300">
    <property type="term" value="C:mismatch repair complex"/>
    <property type="evidence" value="ECO:0007669"/>
    <property type="project" value="InterPro"/>
</dbReference>
<reference evidence="4 5" key="1">
    <citation type="journal article" date="2020" name="G3 (Bethesda)">
        <title>Genetic Underpinnings of Host Manipulation by Ophiocordyceps as Revealed by Comparative Transcriptomics.</title>
        <authorList>
            <person name="Will I."/>
            <person name="Das B."/>
            <person name="Trinh T."/>
            <person name="Brachmann A."/>
            <person name="Ohm R.A."/>
            <person name="de Bekker C."/>
        </authorList>
    </citation>
    <scope>NUCLEOTIDE SEQUENCE [LARGE SCALE GENOMIC DNA]</scope>
    <source>
        <strain evidence="4 5">EC05</strain>
    </source>
</reference>
<dbReference type="InterPro" id="IPR037198">
    <property type="entry name" value="MutL_C_sf"/>
</dbReference>
<evidence type="ECO:0000256" key="1">
    <source>
        <dbReference type="ARBA" id="ARBA00006082"/>
    </source>
</evidence>
<dbReference type="Pfam" id="PF08676">
    <property type="entry name" value="MutL_C"/>
    <property type="match status" value="1"/>
</dbReference>
<evidence type="ECO:0000256" key="2">
    <source>
        <dbReference type="SAM" id="MobiDB-lite"/>
    </source>
</evidence>
<comment type="caution">
    <text evidence="4">The sequence shown here is derived from an EMBL/GenBank/DDBJ whole genome shotgun (WGS) entry which is preliminary data.</text>
</comment>
<dbReference type="SUPFAM" id="SSF118116">
    <property type="entry name" value="DNA mismatch repair protein MutL"/>
    <property type="match status" value="1"/>
</dbReference>